<comment type="caution">
    <text evidence="1">The sequence shown here is derived from an EMBL/GenBank/DDBJ whole genome shotgun (WGS) entry which is preliminary data.</text>
</comment>
<protein>
    <submittedName>
        <fullName evidence="1">Uncharacterized protein</fullName>
    </submittedName>
</protein>
<sequence length="88" mass="9699">MKISSCRVLVAVLALILVHLLLFSCFCLHHEESFSREKSLSRKLLSASLESVYASTDELKGSKKQTKKAVEASLRKAPASVPNPTQNK</sequence>
<accession>A0ACB9KTM4</accession>
<proteinExistence type="predicted"/>
<evidence type="ECO:0000313" key="1">
    <source>
        <dbReference type="EMBL" id="KAI4300701.1"/>
    </source>
</evidence>
<evidence type="ECO:0000313" key="2">
    <source>
        <dbReference type="Proteomes" id="UP000828941"/>
    </source>
</evidence>
<name>A0ACB9KTM4_BAUVA</name>
<reference evidence="1 2" key="1">
    <citation type="journal article" date="2022" name="DNA Res.">
        <title>Chromosomal-level genome assembly of the orchid tree Bauhinia variegata (Leguminosae; Cercidoideae) supports the allotetraploid origin hypothesis of Bauhinia.</title>
        <authorList>
            <person name="Zhong Y."/>
            <person name="Chen Y."/>
            <person name="Zheng D."/>
            <person name="Pang J."/>
            <person name="Liu Y."/>
            <person name="Luo S."/>
            <person name="Meng S."/>
            <person name="Qian L."/>
            <person name="Wei D."/>
            <person name="Dai S."/>
            <person name="Zhou R."/>
        </authorList>
    </citation>
    <scope>NUCLEOTIDE SEQUENCE [LARGE SCALE GENOMIC DNA]</scope>
    <source>
        <strain evidence="1">BV-YZ2020</strain>
    </source>
</reference>
<gene>
    <name evidence="1" type="ORF">L6164_034047</name>
</gene>
<keyword evidence="2" id="KW-1185">Reference proteome</keyword>
<dbReference type="Proteomes" id="UP000828941">
    <property type="component" value="Chromosome 13"/>
</dbReference>
<dbReference type="EMBL" id="CM039438">
    <property type="protein sequence ID" value="KAI4300701.1"/>
    <property type="molecule type" value="Genomic_DNA"/>
</dbReference>
<organism evidence="1 2">
    <name type="scientific">Bauhinia variegata</name>
    <name type="common">Purple orchid tree</name>
    <name type="synonym">Phanera variegata</name>
    <dbReference type="NCBI Taxonomy" id="167791"/>
    <lineage>
        <taxon>Eukaryota</taxon>
        <taxon>Viridiplantae</taxon>
        <taxon>Streptophyta</taxon>
        <taxon>Embryophyta</taxon>
        <taxon>Tracheophyta</taxon>
        <taxon>Spermatophyta</taxon>
        <taxon>Magnoliopsida</taxon>
        <taxon>eudicotyledons</taxon>
        <taxon>Gunneridae</taxon>
        <taxon>Pentapetalae</taxon>
        <taxon>rosids</taxon>
        <taxon>fabids</taxon>
        <taxon>Fabales</taxon>
        <taxon>Fabaceae</taxon>
        <taxon>Cercidoideae</taxon>
        <taxon>Cercideae</taxon>
        <taxon>Bauhiniinae</taxon>
        <taxon>Bauhinia</taxon>
    </lineage>
</organism>